<evidence type="ECO:0000313" key="4">
    <source>
        <dbReference type="Proteomes" id="UP000004367"/>
    </source>
</evidence>
<evidence type="ECO:0000259" key="2">
    <source>
        <dbReference type="Pfam" id="PF13625"/>
    </source>
</evidence>
<accession>H5UTA8</accession>
<feature type="compositionally biased region" description="Low complexity" evidence="1">
    <location>
        <begin position="194"/>
        <end position="206"/>
    </location>
</feature>
<protein>
    <recommendedName>
        <fullName evidence="2">Helicase XPB/Ssl2 N-terminal domain-containing protein</fullName>
    </recommendedName>
</protein>
<gene>
    <name evidence="3" type="ORF">MOPEL_091_00110</name>
</gene>
<feature type="region of interest" description="Disordered" evidence="1">
    <location>
        <begin position="687"/>
        <end position="712"/>
    </location>
</feature>
<dbReference type="EMBL" id="BAFE01000068">
    <property type="protein sequence ID" value="GAB48966.1"/>
    <property type="molecule type" value="Genomic_DNA"/>
</dbReference>
<reference evidence="3 4" key="1">
    <citation type="submission" date="2012-02" db="EMBL/GenBank/DDBJ databases">
        <title>Whole genome shotgun sequence of Mobilicoccus pelagius NBRC 104925.</title>
        <authorList>
            <person name="Yoshida Y."/>
            <person name="Hosoyama A."/>
            <person name="Tsuchikane K."/>
            <person name="Katsumata H."/>
            <person name="Yamazaki S."/>
            <person name="Fujita N."/>
        </authorList>
    </citation>
    <scope>NUCLEOTIDE SEQUENCE [LARGE SCALE GENOMIC DNA]</scope>
    <source>
        <strain evidence="3 4">NBRC 104925</strain>
    </source>
</reference>
<dbReference type="RefSeq" id="WP_009482864.1">
    <property type="nucleotide sequence ID" value="NZ_BAFE01000068.1"/>
</dbReference>
<name>H5UTA8_9MICO</name>
<keyword evidence="4" id="KW-1185">Reference proteome</keyword>
<dbReference type="eggNOG" id="COG2378">
    <property type="taxonomic scope" value="Bacteria"/>
</dbReference>
<feature type="region of interest" description="Disordered" evidence="1">
    <location>
        <begin position="178"/>
        <end position="213"/>
    </location>
</feature>
<proteinExistence type="predicted"/>
<organism evidence="3 4">
    <name type="scientific">Mobilicoccus pelagius NBRC 104925</name>
    <dbReference type="NCBI Taxonomy" id="1089455"/>
    <lineage>
        <taxon>Bacteria</taxon>
        <taxon>Bacillati</taxon>
        <taxon>Actinomycetota</taxon>
        <taxon>Actinomycetes</taxon>
        <taxon>Micrococcales</taxon>
        <taxon>Dermatophilaceae</taxon>
        <taxon>Mobilicoccus</taxon>
    </lineage>
</organism>
<dbReference type="InterPro" id="IPR032830">
    <property type="entry name" value="XPB/Ssl2_N"/>
</dbReference>
<dbReference type="AlphaFoldDB" id="H5UTA8"/>
<dbReference type="Proteomes" id="UP000004367">
    <property type="component" value="Unassembled WGS sequence"/>
</dbReference>
<feature type="domain" description="Helicase XPB/Ssl2 N-terminal" evidence="2">
    <location>
        <begin position="533"/>
        <end position="654"/>
    </location>
</feature>
<sequence>MTQDAAAPTGRPRRLDVGALADELRAWSEDDLVALLTARPDLVRPAPTDISTLAARALSPASLRRALDHLDRGRLDALEAVVVAADDVTGDAVGAMNGVRGPRVGSATLDDVATLLACDLDLAVDLLDDLRRRALVLRDGELVVAAPALLDVLGPVAGLAPPHPDDASPTLLAEARPDAAVTSPGDGEGEGDADAAGTGTDGRGAAVLDSLTDDSPAGAREILARLTWGPSTGTLDPDGPVGPAVRHLLARGLLRLEDDAAPGTVTLPRPVALVLRGGRLHRTSRLDPPPTTPRPVRAVDASAGAQAGEAIDLVDEIALAWGDDPPRVLRTGGLAVRDLAATTHLTGLDTHLTGLLLETAHAAGLLGRDGGLEPVWAPTRAYDTWVEEDDARRWARLVLAWRDLLRAPGRIGGRGETGPINAFSADLVVGPAILDLRLRVLGLLATLPPDTGLTVDDVAARLRWESPRLHPRFVEEVAGDTLDEAEILGVTVGGAIGAAGRALLDEAATPDLETAVDALTAAVVLPAPVDHVYLQADLTAIAPGRLDTHTAGFLRLVADVESRGGATTYRFSPASVRRALGAGWEVDDVLRELGARSRTPLPQPLEFLVRDAARGYGVARIGTAGAYLRSDDVGALDALLARPEAAPARLRRLAPTVLVSALGPTQLLALLRELDLHALFEGQDGEVVPSGAAPTRAPVPRHSLRPSTTPPDVRGVVAALHDGAARGPATASTGGVPRTDPAVTLSRLRQAVSDGEAVWLGVVQAEGEVVTRHVRPARLSGGVLHGLDAATGAAESWPVSRITGVHASEDEPGV</sequence>
<comment type="caution">
    <text evidence="3">The sequence shown here is derived from an EMBL/GenBank/DDBJ whole genome shotgun (WGS) entry which is preliminary data.</text>
</comment>
<evidence type="ECO:0000256" key="1">
    <source>
        <dbReference type="SAM" id="MobiDB-lite"/>
    </source>
</evidence>
<dbReference type="OrthoDB" id="3415124at2"/>
<dbReference type="STRING" id="1089455.MOPEL_091_00110"/>
<evidence type="ECO:0000313" key="3">
    <source>
        <dbReference type="EMBL" id="GAB48966.1"/>
    </source>
</evidence>
<dbReference type="Pfam" id="PF13625">
    <property type="entry name" value="Helicase_C_3"/>
    <property type="match status" value="1"/>
</dbReference>